<dbReference type="GeneID" id="63689105"/>
<evidence type="ECO:0000313" key="2">
    <source>
        <dbReference type="EMBL" id="EJT97425.1"/>
    </source>
</evidence>
<protein>
    <submittedName>
        <fullName evidence="2">Uncharacterized protein</fullName>
    </submittedName>
</protein>
<feature type="region of interest" description="Disordered" evidence="1">
    <location>
        <begin position="92"/>
        <end position="124"/>
    </location>
</feature>
<accession>M5FNG9</accession>
<evidence type="ECO:0000313" key="3">
    <source>
        <dbReference type="Proteomes" id="UP000030653"/>
    </source>
</evidence>
<dbReference type="EMBL" id="JH795877">
    <property type="protein sequence ID" value="EJT97425.1"/>
    <property type="molecule type" value="Genomic_DNA"/>
</dbReference>
<dbReference type="HOGENOM" id="CLU_2009345_0_0_1"/>
<dbReference type="RefSeq" id="XP_040624323.1">
    <property type="nucleotide sequence ID" value="XM_040774043.1"/>
</dbReference>
<name>M5FNG9_DACPD</name>
<dbReference type="Proteomes" id="UP000030653">
    <property type="component" value="Unassembled WGS sequence"/>
</dbReference>
<dbReference type="AlphaFoldDB" id="M5FNG9"/>
<evidence type="ECO:0000256" key="1">
    <source>
        <dbReference type="SAM" id="MobiDB-lite"/>
    </source>
</evidence>
<organism evidence="2 3">
    <name type="scientific">Dacryopinax primogenitus (strain DJM 731)</name>
    <name type="common">Brown rot fungus</name>
    <dbReference type="NCBI Taxonomy" id="1858805"/>
    <lineage>
        <taxon>Eukaryota</taxon>
        <taxon>Fungi</taxon>
        <taxon>Dikarya</taxon>
        <taxon>Basidiomycota</taxon>
        <taxon>Agaricomycotina</taxon>
        <taxon>Dacrymycetes</taxon>
        <taxon>Dacrymycetales</taxon>
        <taxon>Dacrymycetaceae</taxon>
        <taxon>Dacryopinax</taxon>
    </lineage>
</organism>
<proteinExistence type="predicted"/>
<keyword evidence="3" id="KW-1185">Reference proteome</keyword>
<gene>
    <name evidence="2" type="ORF">DACRYDRAFT_25173</name>
</gene>
<sequence length="124" mass="13712">MHAGKIIVEGTLKPGDTVHYNPPNSNNCLTGTVAATAFSYEGGEQHVNLCLSHKGRQGIQPYASIPVKHIVDVEQDLTQNGACVEWKRLPPRPEHPSVCPFRSNTWPLDKREESRPLQPLHLSA</sequence>
<reference evidence="2 3" key="1">
    <citation type="journal article" date="2012" name="Science">
        <title>The Paleozoic origin of enzymatic lignin decomposition reconstructed from 31 fungal genomes.</title>
        <authorList>
            <person name="Floudas D."/>
            <person name="Binder M."/>
            <person name="Riley R."/>
            <person name="Barry K."/>
            <person name="Blanchette R.A."/>
            <person name="Henrissat B."/>
            <person name="Martinez A.T."/>
            <person name="Otillar R."/>
            <person name="Spatafora J.W."/>
            <person name="Yadav J.S."/>
            <person name="Aerts A."/>
            <person name="Benoit I."/>
            <person name="Boyd A."/>
            <person name="Carlson A."/>
            <person name="Copeland A."/>
            <person name="Coutinho P.M."/>
            <person name="de Vries R.P."/>
            <person name="Ferreira P."/>
            <person name="Findley K."/>
            <person name="Foster B."/>
            <person name="Gaskell J."/>
            <person name="Glotzer D."/>
            <person name="Gorecki P."/>
            <person name="Heitman J."/>
            <person name="Hesse C."/>
            <person name="Hori C."/>
            <person name="Igarashi K."/>
            <person name="Jurgens J.A."/>
            <person name="Kallen N."/>
            <person name="Kersten P."/>
            <person name="Kohler A."/>
            <person name="Kuees U."/>
            <person name="Kumar T.K.A."/>
            <person name="Kuo A."/>
            <person name="LaButti K."/>
            <person name="Larrondo L.F."/>
            <person name="Lindquist E."/>
            <person name="Ling A."/>
            <person name="Lombard V."/>
            <person name="Lucas S."/>
            <person name="Lundell T."/>
            <person name="Martin R."/>
            <person name="McLaughlin D.J."/>
            <person name="Morgenstern I."/>
            <person name="Morin E."/>
            <person name="Murat C."/>
            <person name="Nagy L.G."/>
            <person name="Nolan M."/>
            <person name="Ohm R.A."/>
            <person name="Patyshakuliyeva A."/>
            <person name="Rokas A."/>
            <person name="Ruiz-Duenas F.J."/>
            <person name="Sabat G."/>
            <person name="Salamov A."/>
            <person name="Samejima M."/>
            <person name="Schmutz J."/>
            <person name="Slot J.C."/>
            <person name="St John F."/>
            <person name="Stenlid J."/>
            <person name="Sun H."/>
            <person name="Sun S."/>
            <person name="Syed K."/>
            <person name="Tsang A."/>
            <person name="Wiebenga A."/>
            <person name="Young D."/>
            <person name="Pisabarro A."/>
            <person name="Eastwood D.C."/>
            <person name="Martin F."/>
            <person name="Cullen D."/>
            <person name="Grigoriev I.V."/>
            <person name="Hibbett D.S."/>
        </authorList>
    </citation>
    <scope>NUCLEOTIDE SEQUENCE [LARGE SCALE GENOMIC DNA]</scope>
    <source>
        <strain evidence="2 3">DJM-731 SS1</strain>
    </source>
</reference>
<feature type="non-terminal residue" evidence="2">
    <location>
        <position position="124"/>
    </location>
</feature>